<accession>A0A080M2R0</accession>
<dbReference type="STRING" id="1453999.AW06_003448"/>
<dbReference type="AlphaFoldDB" id="A0A080M2R0"/>
<dbReference type="EMBL" id="JDST02000083">
    <property type="protein sequence ID" value="KFB75533.1"/>
    <property type="molecule type" value="Genomic_DNA"/>
</dbReference>
<protein>
    <submittedName>
        <fullName evidence="1">Uncharacterized protein</fullName>
    </submittedName>
</protein>
<name>A0A080M2R0_9PROT</name>
<organism evidence="1 2">
    <name type="scientific">Candidatus Accumulibacter cognatus</name>
    <dbReference type="NCBI Taxonomy" id="2954383"/>
    <lineage>
        <taxon>Bacteria</taxon>
        <taxon>Pseudomonadati</taxon>
        <taxon>Pseudomonadota</taxon>
        <taxon>Betaproteobacteria</taxon>
        <taxon>Candidatus Accumulibacter</taxon>
    </lineage>
</organism>
<proteinExistence type="predicted"/>
<dbReference type="Proteomes" id="UP000021315">
    <property type="component" value="Unassembled WGS sequence"/>
</dbReference>
<keyword evidence="2" id="KW-1185">Reference proteome</keyword>
<reference evidence="1" key="1">
    <citation type="submission" date="2014-02" db="EMBL/GenBank/DDBJ databases">
        <title>Expanding our view of genomic diversity in Candidatus Accumulibacter clades.</title>
        <authorList>
            <person name="Skennerton C.T."/>
            <person name="Barr J.J."/>
            <person name="Slater F.R."/>
            <person name="Bond P.L."/>
            <person name="Tyson G.W."/>
        </authorList>
    </citation>
    <scope>NUCLEOTIDE SEQUENCE [LARGE SCALE GENOMIC DNA]</scope>
</reference>
<evidence type="ECO:0000313" key="1">
    <source>
        <dbReference type="EMBL" id="KFB75533.1"/>
    </source>
</evidence>
<evidence type="ECO:0000313" key="2">
    <source>
        <dbReference type="Proteomes" id="UP000021315"/>
    </source>
</evidence>
<sequence>MIVLQGRPAMPAQRSFAQDGLTAGRRLVYNAPMDLPTTLLYSILSSIIEAALTPSPDTQVLHEPMAMARALPEQAKQGVLQPPTGDGFLTINGQQWPLAPTAQFRNRQNLLVLPIQIQDPVEVVYLPDTSGAIYRVWMLTPSEASVSRPR</sequence>
<gene>
    <name evidence="1" type="ORF">AW06_003448</name>
</gene>
<comment type="caution">
    <text evidence="1">The sequence shown here is derived from an EMBL/GenBank/DDBJ whole genome shotgun (WGS) entry which is preliminary data.</text>
</comment>